<dbReference type="Pfam" id="PF25888">
    <property type="entry name" value="WHD_DnaB"/>
    <property type="match status" value="1"/>
</dbReference>
<reference evidence="2 3" key="3">
    <citation type="journal article" date="2011" name="J. Bacteriol.">
        <title>Genome sequences of Mycoplasma alligatoris A21JP2T and Mycoplasma crocodyli MP145T.</title>
        <authorList>
            <person name="Brown D.R."/>
            <person name="Farmerie W.G."/>
            <person name="May M."/>
            <person name="Benders G.A."/>
            <person name="Durkin A.S."/>
            <person name="Hlavinka K."/>
            <person name="Hostetler J."/>
            <person name="Jackson J."/>
            <person name="Johnson J."/>
            <person name="Miller R.H."/>
            <person name="Paralanov V."/>
            <person name="Radune D."/>
            <person name="Szczypinski B."/>
            <person name="Glass J.I."/>
        </authorList>
    </citation>
    <scope>NUCLEOTIDE SEQUENCE [LARGE SCALE GENOMIC DNA]</scope>
    <source>
        <strain evidence="3">ATCC 51981 / MP145</strain>
    </source>
</reference>
<feature type="domain" description="Replicative helicase loading/DNA remodeling protein DnaB N-terminal winged helix" evidence="1">
    <location>
        <begin position="19"/>
        <end position="182"/>
    </location>
</feature>
<evidence type="ECO:0000313" key="3">
    <source>
        <dbReference type="Proteomes" id="UP000001845"/>
    </source>
</evidence>
<dbReference type="eggNOG" id="COG3611">
    <property type="taxonomic scope" value="Bacteria"/>
</dbReference>
<dbReference type="EMBL" id="CP001991">
    <property type="protein sequence ID" value="ADE19664.1"/>
    <property type="molecule type" value="Genomic_DNA"/>
</dbReference>
<accession>D5E5Y3</accession>
<dbReference type="HOGENOM" id="CLU_068872_0_0_14"/>
<dbReference type="AlphaFoldDB" id="D5E5Y3"/>
<evidence type="ECO:0000259" key="1">
    <source>
        <dbReference type="Pfam" id="PF25888"/>
    </source>
</evidence>
<organism evidence="2 3">
    <name type="scientific">Mycoplasma crocodyli (strain ATCC 51981 / MP145)</name>
    <dbReference type="NCBI Taxonomy" id="512564"/>
    <lineage>
        <taxon>Bacteria</taxon>
        <taxon>Bacillati</taxon>
        <taxon>Mycoplasmatota</taxon>
        <taxon>Mollicutes</taxon>
        <taxon>Mycoplasmataceae</taxon>
        <taxon>Mycoplasma</taxon>
    </lineage>
</organism>
<dbReference type="STRING" id="512564.MCRO_0557"/>
<gene>
    <name evidence="2" type="ordered locus">MCRO_0557</name>
</gene>
<protein>
    <recommendedName>
        <fullName evidence="1">Replicative helicase loading/DNA remodeling protein DnaB N-terminal winged helix domain-containing protein</fullName>
    </recommendedName>
</protein>
<dbReference type="RefSeq" id="WP_013054440.1">
    <property type="nucleotide sequence ID" value="NC_014014.1"/>
</dbReference>
<sequence>MSEKVIRYPYFIIEKDLQINGEDISNLKRLYLPFLGPNPIVLYEYLKELSNNVTKYISPYDLSTLSLYTGLSQDELERARVLLESVSLLSTYQDDNQAKTIFILQKPLFNDVFKKNPILSAHLKAKIGQNNFNRLVGNLKSNTKRDYEDISASYFEVFEMNIDKDEQNHLTKMFIEAGRRIKTAEENRNIDKETKIQNTLNLNNNKYTNDYEAALNLNNVDFFTQLSNRIPTDDEVDKMKILEFKVKDLKIVNIALLLSFYAQNRINLKSAESLITELSLKNIIGLSDSEAYLDHKFENSSSSSIIAYKKKHLLKLSYIESLRND</sequence>
<evidence type="ECO:0000313" key="2">
    <source>
        <dbReference type="EMBL" id="ADE19664.1"/>
    </source>
</evidence>
<dbReference type="OrthoDB" id="395744at2"/>
<reference evidence="3" key="1">
    <citation type="submission" date="2010-03" db="EMBL/GenBank/DDBJ databases">
        <title>The complete genome of Mycoplasma crocodyli MP145.</title>
        <authorList>
            <person name="Glass J.I."/>
            <person name="Durkin A.S."/>
            <person name="Hostetler J."/>
            <person name="Jackson J."/>
            <person name="Johnson J."/>
            <person name="May M.A."/>
            <person name="Paralanov V."/>
            <person name="Radune D."/>
            <person name="Szczypinski B."/>
            <person name="Brown D.R."/>
        </authorList>
    </citation>
    <scope>NUCLEOTIDE SEQUENCE [LARGE SCALE GENOMIC DNA]</scope>
    <source>
        <strain evidence="3">ATCC 51981 / MP145</strain>
    </source>
</reference>
<dbReference type="Proteomes" id="UP000001845">
    <property type="component" value="Chromosome"/>
</dbReference>
<keyword evidence="3" id="KW-1185">Reference proteome</keyword>
<reference key="2">
    <citation type="submission" date="2010-03" db="EMBL/GenBank/DDBJ databases">
        <authorList>
            <person name="Ma Z."/>
            <person name="Wang X."/>
            <person name="Liu H."/>
        </authorList>
    </citation>
    <scope>NUCLEOTIDE SEQUENCE</scope>
    <source>
        <strain>MP145</strain>
    </source>
</reference>
<name>D5E5Y3_MYCCM</name>
<dbReference type="KEGG" id="mcd:MCRO_0557"/>
<dbReference type="InterPro" id="IPR058660">
    <property type="entry name" value="WHD_DnaB"/>
</dbReference>
<proteinExistence type="predicted"/>